<dbReference type="Gene3D" id="1.20.140.150">
    <property type="match status" value="1"/>
</dbReference>
<dbReference type="InterPro" id="IPR004031">
    <property type="entry name" value="PMP22/EMP/MP20/Claudin"/>
</dbReference>
<proteinExistence type="inferred from homology"/>
<gene>
    <name evidence="9" type="ORF">LSH36_503g00001</name>
</gene>
<comment type="subcellular location">
    <subcellularLocation>
        <location evidence="2">Cell junction</location>
    </subcellularLocation>
    <subcellularLocation>
        <location evidence="1">Membrane</location>
        <topology evidence="1">Multi-pass membrane protein</topology>
    </subcellularLocation>
</comment>
<feature type="transmembrane region" description="Helical" evidence="8">
    <location>
        <begin position="155"/>
        <end position="176"/>
    </location>
</feature>
<sequence length="198" mass="22515">MMTIEAKWVERPPKVIAFVCGLIAIILLIIAIAANSWIEAQDYRQGLWKICTYDNLGDIETCLNPEASSRAWLLACAILSIVSLLVCVIVVIVTGIGLKTKDHTQKYKLYRVATFLMFGAFVLELIALIVFPVMFIKDLDQKSAKMQISEWYFAWSYGIAWGAAIFEIGCAILLLIDKDNEEIYYKEKTTYREPEYGH</sequence>
<dbReference type="GO" id="GO:0005911">
    <property type="term" value="C:cell-cell junction"/>
    <property type="evidence" value="ECO:0007669"/>
    <property type="project" value="TreeGrafter"/>
</dbReference>
<dbReference type="GO" id="GO:0098609">
    <property type="term" value="P:cell-cell adhesion"/>
    <property type="evidence" value="ECO:0007669"/>
    <property type="project" value="TreeGrafter"/>
</dbReference>
<name>A0AAD9MZ39_9ANNE</name>
<accession>A0AAD9MZ39</accession>
<evidence type="ECO:0000256" key="3">
    <source>
        <dbReference type="ARBA" id="ARBA00008691"/>
    </source>
</evidence>
<evidence type="ECO:0000256" key="5">
    <source>
        <dbReference type="ARBA" id="ARBA00022949"/>
    </source>
</evidence>
<organism evidence="9 10">
    <name type="scientific">Paralvinella palmiformis</name>
    <dbReference type="NCBI Taxonomy" id="53620"/>
    <lineage>
        <taxon>Eukaryota</taxon>
        <taxon>Metazoa</taxon>
        <taxon>Spiralia</taxon>
        <taxon>Lophotrochozoa</taxon>
        <taxon>Annelida</taxon>
        <taxon>Polychaeta</taxon>
        <taxon>Sedentaria</taxon>
        <taxon>Canalipalpata</taxon>
        <taxon>Terebellida</taxon>
        <taxon>Terebelliformia</taxon>
        <taxon>Alvinellidae</taxon>
        <taxon>Paralvinella</taxon>
    </lineage>
</organism>
<protein>
    <recommendedName>
        <fullName evidence="11">Transmembrane protein 47</fullName>
    </recommendedName>
</protein>
<feature type="transmembrane region" description="Helical" evidence="8">
    <location>
        <begin position="15"/>
        <end position="38"/>
    </location>
</feature>
<keyword evidence="10" id="KW-1185">Reference proteome</keyword>
<dbReference type="Proteomes" id="UP001208570">
    <property type="component" value="Unassembled WGS sequence"/>
</dbReference>
<evidence type="ECO:0000256" key="8">
    <source>
        <dbReference type="SAM" id="Phobius"/>
    </source>
</evidence>
<keyword evidence="5" id="KW-0965">Cell junction</keyword>
<feature type="transmembrane region" description="Helical" evidence="8">
    <location>
        <begin position="71"/>
        <end position="98"/>
    </location>
</feature>
<dbReference type="GO" id="GO:0016020">
    <property type="term" value="C:membrane"/>
    <property type="evidence" value="ECO:0007669"/>
    <property type="project" value="UniProtKB-SubCell"/>
</dbReference>
<feature type="transmembrane region" description="Helical" evidence="8">
    <location>
        <begin position="110"/>
        <end position="135"/>
    </location>
</feature>
<evidence type="ECO:0000256" key="4">
    <source>
        <dbReference type="ARBA" id="ARBA00022692"/>
    </source>
</evidence>
<dbReference type="Pfam" id="PF00822">
    <property type="entry name" value="PMP22_Claudin"/>
    <property type="match status" value="1"/>
</dbReference>
<keyword evidence="7 8" id="KW-0472">Membrane</keyword>
<comment type="similarity">
    <text evidence="3">Belongs to the TMEM47 family.</text>
</comment>
<keyword evidence="4 8" id="KW-0812">Transmembrane</keyword>
<evidence type="ECO:0000256" key="1">
    <source>
        <dbReference type="ARBA" id="ARBA00004141"/>
    </source>
</evidence>
<keyword evidence="6 8" id="KW-1133">Transmembrane helix</keyword>
<evidence type="ECO:0000313" key="9">
    <source>
        <dbReference type="EMBL" id="KAK2148299.1"/>
    </source>
</evidence>
<evidence type="ECO:0008006" key="11">
    <source>
        <dbReference type="Google" id="ProtNLM"/>
    </source>
</evidence>
<dbReference type="PANTHER" id="PTHR14399:SF5">
    <property type="entry name" value="CELL JUNCTION PROTEIN VAB-9"/>
    <property type="match status" value="1"/>
</dbReference>
<dbReference type="AlphaFoldDB" id="A0AAD9MZ39"/>
<dbReference type="PANTHER" id="PTHR14399">
    <property type="entry name" value="P53-INDUCED PROTEIN RELATED"/>
    <property type="match status" value="1"/>
</dbReference>
<comment type="caution">
    <text evidence="9">The sequence shown here is derived from an EMBL/GenBank/DDBJ whole genome shotgun (WGS) entry which is preliminary data.</text>
</comment>
<dbReference type="InterPro" id="IPR015664">
    <property type="entry name" value="P53_induced"/>
</dbReference>
<evidence type="ECO:0000256" key="7">
    <source>
        <dbReference type="ARBA" id="ARBA00023136"/>
    </source>
</evidence>
<evidence type="ECO:0000256" key="2">
    <source>
        <dbReference type="ARBA" id="ARBA00004282"/>
    </source>
</evidence>
<evidence type="ECO:0000313" key="10">
    <source>
        <dbReference type="Proteomes" id="UP001208570"/>
    </source>
</evidence>
<evidence type="ECO:0000256" key="6">
    <source>
        <dbReference type="ARBA" id="ARBA00022989"/>
    </source>
</evidence>
<dbReference type="EMBL" id="JAODUP010000503">
    <property type="protein sequence ID" value="KAK2148299.1"/>
    <property type="molecule type" value="Genomic_DNA"/>
</dbReference>
<reference evidence="9" key="1">
    <citation type="journal article" date="2023" name="Mol. Biol. Evol.">
        <title>Third-Generation Sequencing Reveals the Adaptive Role of the Epigenome in Three Deep-Sea Polychaetes.</title>
        <authorList>
            <person name="Perez M."/>
            <person name="Aroh O."/>
            <person name="Sun Y."/>
            <person name="Lan Y."/>
            <person name="Juniper S.K."/>
            <person name="Young C.R."/>
            <person name="Angers B."/>
            <person name="Qian P.Y."/>
        </authorList>
    </citation>
    <scope>NUCLEOTIDE SEQUENCE</scope>
    <source>
        <strain evidence="9">P08H-3</strain>
    </source>
</reference>